<organism evidence="2">
    <name type="scientific">Camponotus floridanus</name>
    <name type="common">Florida carpenter ant</name>
    <dbReference type="NCBI Taxonomy" id="104421"/>
    <lineage>
        <taxon>Eukaryota</taxon>
        <taxon>Metazoa</taxon>
        <taxon>Ecdysozoa</taxon>
        <taxon>Arthropoda</taxon>
        <taxon>Hexapoda</taxon>
        <taxon>Insecta</taxon>
        <taxon>Pterygota</taxon>
        <taxon>Neoptera</taxon>
        <taxon>Endopterygota</taxon>
        <taxon>Hymenoptera</taxon>
        <taxon>Apocrita</taxon>
        <taxon>Aculeata</taxon>
        <taxon>Formicoidea</taxon>
        <taxon>Formicidae</taxon>
        <taxon>Formicinae</taxon>
        <taxon>Camponotus</taxon>
    </lineage>
</organism>
<proteinExistence type="predicted"/>
<dbReference type="InParanoid" id="E2ATU1"/>
<gene>
    <name evidence="1" type="ORF">EAG_12913</name>
</gene>
<accession>E2ATU1</accession>
<reference evidence="1 2" key="1">
    <citation type="journal article" date="2010" name="Science">
        <title>Genomic comparison of the ants Camponotus floridanus and Harpegnathos saltator.</title>
        <authorList>
            <person name="Bonasio R."/>
            <person name="Zhang G."/>
            <person name="Ye C."/>
            <person name="Mutti N.S."/>
            <person name="Fang X."/>
            <person name="Qin N."/>
            <person name="Donahue G."/>
            <person name="Yang P."/>
            <person name="Li Q."/>
            <person name="Li C."/>
            <person name="Zhang P."/>
            <person name="Huang Z."/>
            <person name="Berger S.L."/>
            <person name="Reinberg D."/>
            <person name="Wang J."/>
            <person name="Liebig J."/>
        </authorList>
    </citation>
    <scope>NUCLEOTIDE SEQUENCE [LARGE SCALE GENOMIC DNA]</scope>
    <source>
        <strain evidence="2">C129</strain>
    </source>
</reference>
<dbReference type="AlphaFoldDB" id="E2ATU1"/>
<keyword evidence="2" id="KW-1185">Reference proteome</keyword>
<protein>
    <submittedName>
        <fullName evidence="1">Uncharacterized protein</fullName>
    </submittedName>
</protein>
<dbReference type="Proteomes" id="UP000000311">
    <property type="component" value="Unassembled WGS sequence"/>
</dbReference>
<name>E2ATU1_CAMFO</name>
<evidence type="ECO:0000313" key="1">
    <source>
        <dbReference type="EMBL" id="EFN63174.1"/>
    </source>
</evidence>
<evidence type="ECO:0000313" key="2">
    <source>
        <dbReference type="Proteomes" id="UP000000311"/>
    </source>
</evidence>
<dbReference type="EMBL" id="GL442691">
    <property type="protein sequence ID" value="EFN63174.1"/>
    <property type="molecule type" value="Genomic_DNA"/>
</dbReference>
<sequence>MVSPVTRVQLPFLGYLPHRFFALVTQYDDVVAYMAPVIKSTTDNWVAKANPRIEGYRGTSSARTIDFSKNILTLRDAEVGTVTTVDEPSPAPPLIVPL</sequence>